<dbReference type="PANTHER" id="PTHR23342:SF0">
    <property type="entry name" value="N-ACETYLGLUTAMATE SYNTHASE, MITOCHONDRIAL"/>
    <property type="match status" value="1"/>
</dbReference>
<comment type="caution">
    <text evidence="10">The sequence shown here is derived from an EMBL/GenBank/DDBJ whole genome shotgun (WGS) entry which is preliminary data.</text>
</comment>
<gene>
    <name evidence="10" type="ORF">KI387_027220</name>
</gene>
<evidence type="ECO:0000256" key="5">
    <source>
        <dbReference type="ARBA" id="ARBA00022679"/>
    </source>
</evidence>
<evidence type="ECO:0000256" key="4">
    <source>
        <dbReference type="ARBA" id="ARBA00022605"/>
    </source>
</evidence>
<dbReference type="FunFam" id="3.40.1160.10:FF:000004">
    <property type="entry name" value="Acetylglutamate kinase"/>
    <property type="match status" value="1"/>
</dbReference>
<dbReference type="GO" id="GO:0003991">
    <property type="term" value="F:acetylglutamate kinase activity"/>
    <property type="evidence" value="ECO:0007669"/>
    <property type="project" value="UniProtKB-EC"/>
</dbReference>
<dbReference type="PANTHER" id="PTHR23342">
    <property type="entry name" value="N-ACETYLGLUTAMATE SYNTHASE"/>
    <property type="match status" value="1"/>
</dbReference>
<reference evidence="10 11" key="1">
    <citation type="journal article" date="2021" name="Nat. Plants">
        <title>The Taxus genome provides insights into paclitaxel biosynthesis.</title>
        <authorList>
            <person name="Xiong X."/>
            <person name="Gou J."/>
            <person name="Liao Q."/>
            <person name="Li Y."/>
            <person name="Zhou Q."/>
            <person name="Bi G."/>
            <person name="Li C."/>
            <person name="Du R."/>
            <person name="Wang X."/>
            <person name="Sun T."/>
            <person name="Guo L."/>
            <person name="Liang H."/>
            <person name="Lu P."/>
            <person name="Wu Y."/>
            <person name="Zhang Z."/>
            <person name="Ro D.K."/>
            <person name="Shang Y."/>
            <person name="Huang S."/>
            <person name="Yan J."/>
        </authorList>
    </citation>
    <scope>NUCLEOTIDE SEQUENCE [LARGE SCALE GENOMIC DNA]</scope>
    <source>
        <strain evidence="10">Ta-2019</strain>
    </source>
</reference>
<evidence type="ECO:0000256" key="3">
    <source>
        <dbReference type="ARBA" id="ARBA00022571"/>
    </source>
</evidence>
<dbReference type="Gene3D" id="3.40.1160.10">
    <property type="entry name" value="Acetylglutamate kinase-like"/>
    <property type="match status" value="1"/>
</dbReference>
<sequence length="323" mass="35296">MPFMAEAGFPFQEDSLPSEAVSSHHKYKHCMKVFPSNGGYYAGSPKFGSPRDVNRMDVINHWPEDNFKHLVPLAYIVYHQAIVGYYPLEFFQNLDVASPRRKLVMKPVKYSRPFEPLEQHEAQHLLPEVYEGKTVVIKYGGAAIKSDVLKNGVIKDLVLLSCVGLRPVFVHGGGPEINEWLARVGIRPQFKNGPRFTEAPTMGVVEMVLVGKVNKSLISLINGAGGNVVGLCGKDGKLITARPTGEDLGFAGEFAHINTSVLKAIVDNGSIPMISSVATDDSGKAYNINVDTVIGKIVASLGVEFLILLTDLVEYIIVFPGML</sequence>
<evidence type="ECO:0000256" key="6">
    <source>
        <dbReference type="ARBA" id="ARBA00022741"/>
    </source>
</evidence>
<keyword evidence="6" id="KW-0547">Nucleotide-binding</keyword>
<dbReference type="EC" id="2.7.2.8" evidence="2"/>
<dbReference type="Pfam" id="PF00696">
    <property type="entry name" value="AA_kinase"/>
    <property type="match status" value="1"/>
</dbReference>
<keyword evidence="11" id="KW-1185">Reference proteome</keyword>
<comment type="pathway">
    <text evidence="1">Amino-acid biosynthesis; L-arginine biosynthesis; N(2)-acetyl-L-ornithine from L-glutamate: step 2/4.</text>
</comment>
<dbReference type="InterPro" id="IPR001048">
    <property type="entry name" value="Asp/Glu/Uridylate_kinase"/>
</dbReference>
<dbReference type="SUPFAM" id="SSF53633">
    <property type="entry name" value="Carbamate kinase-like"/>
    <property type="match status" value="1"/>
</dbReference>
<dbReference type="GO" id="GO:0006526">
    <property type="term" value="P:L-arginine biosynthetic process"/>
    <property type="evidence" value="ECO:0007669"/>
    <property type="project" value="UniProtKB-KW"/>
</dbReference>
<evidence type="ECO:0000256" key="8">
    <source>
        <dbReference type="ARBA" id="ARBA00022840"/>
    </source>
</evidence>
<protein>
    <recommendedName>
        <fullName evidence="2">acetylglutamate kinase</fullName>
        <ecNumber evidence="2">2.7.2.8</ecNumber>
    </recommendedName>
</protein>
<keyword evidence="4" id="KW-0028">Amino-acid biosynthesis</keyword>
<dbReference type="InterPro" id="IPR004662">
    <property type="entry name" value="AcgluKinase_fam"/>
</dbReference>
<proteinExistence type="predicted"/>
<dbReference type="NCBIfam" id="TIGR00761">
    <property type="entry name" value="argB"/>
    <property type="match status" value="1"/>
</dbReference>
<evidence type="ECO:0000313" key="10">
    <source>
        <dbReference type="EMBL" id="KAH9312185.1"/>
    </source>
</evidence>
<dbReference type="GO" id="GO:0005524">
    <property type="term" value="F:ATP binding"/>
    <property type="evidence" value="ECO:0007669"/>
    <property type="project" value="UniProtKB-KW"/>
</dbReference>
<evidence type="ECO:0000259" key="9">
    <source>
        <dbReference type="Pfam" id="PF00696"/>
    </source>
</evidence>
<name>A0AA38L8U7_TAXCH</name>
<dbReference type="AlphaFoldDB" id="A0AA38L8U7"/>
<evidence type="ECO:0000313" key="11">
    <source>
        <dbReference type="Proteomes" id="UP000824469"/>
    </source>
</evidence>
<keyword evidence="8" id="KW-0067">ATP-binding</keyword>
<evidence type="ECO:0000256" key="7">
    <source>
        <dbReference type="ARBA" id="ARBA00022777"/>
    </source>
</evidence>
<keyword evidence="5" id="KW-0808">Transferase</keyword>
<evidence type="ECO:0000256" key="2">
    <source>
        <dbReference type="ARBA" id="ARBA00013065"/>
    </source>
</evidence>
<dbReference type="EMBL" id="JAHRHJ020000006">
    <property type="protein sequence ID" value="KAH9312185.1"/>
    <property type="molecule type" value="Genomic_DNA"/>
</dbReference>
<dbReference type="GO" id="GO:0009534">
    <property type="term" value="C:chloroplast thylakoid"/>
    <property type="evidence" value="ECO:0007669"/>
    <property type="project" value="TreeGrafter"/>
</dbReference>
<dbReference type="Proteomes" id="UP000824469">
    <property type="component" value="Unassembled WGS sequence"/>
</dbReference>
<organism evidence="10 11">
    <name type="scientific">Taxus chinensis</name>
    <name type="common">Chinese yew</name>
    <name type="synonym">Taxus wallichiana var. chinensis</name>
    <dbReference type="NCBI Taxonomy" id="29808"/>
    <lineage>
        <taxon>Eukaryota</taxon>
        <taxon>Viridiplantae</taxon>
        <taxon>Streptophyta</taxon>
        <taxon>Embryophyta</taxon>
        <taxon>Tracheophyta</taxon>
        <taxon>Spermatophyta</taxon>
        <taxon>Pinopsida</taxon>
        <taxon>Pinidae</taxon>
        <taxon>Conifers II</taxon>
        <taxon>Cupressales</taxon>
        <taxon>Taxaceae</taxon>
        <taxon>Taxus</taxon>
    </lineage>
</organism>
<dbReference type="InterPro" id="IPR036393">
    <property type="entry name" value="AceGlu_kinase-like_sf"/>
</dbReference>
<accession>A0AA38L8U7</accession>
<keyword evidence="7" id="KW-0418">Kinase</keyword>
<evidence type="ECO:0000256" key="1">
    <source>
        <dbReference type="ARBA" id="ARBA00004828"/>
    </source>
</evidence>
<feature type="domain" description="Aspartate/glutamate/uridylate kinase" evidence="9">
    <location>
        <begin position="133"/>
        <end position="311"/>
    </location>
</feature>
<keyword evidence="3" id="KW-0055">Arginine biosynthesis</keyword>